<dbReference type="AlphaFoldDB" id="A0A448ZEF7"/>
<evidence type="ECO:0000256" key="2">
    <source>
        <dbReference type="SAM" id="Phobius"/>
    </source>
</evidence>
<evidence type="ECO:0000256" key="1">
    <source>
        <dbReference type="SAM" id="MobiDB-lite"/>
    </source>
</evidence>
<feature type="transmembrane region" description="Helical" evidence="2">
    <location>
        <begin position="218"/>
        <end position="244"/>
    </location>
</feature>
<protein>
    <submittedName>
        <fullName evidence="3">Uncharacterized protein</fullName>
    </submittedName>
</protein>
<reference evidence="3 4" key="1">
    <citation type="submission" date="2019-01" db="EMBL/GenBank/DDBJ databases">
        <authorList>
            <person name="Ferrante I. M."/>
        </authorList>
    </citation>
    <scope>NUCLEOTIDE SEQUENCE [LARGE SCALE GENOMIC DNA]</scope>
    <source>
        <strain evidence="3 4">B856</strain>
    </source>
</reference>
<gene>
    <name evidence="3" type="ORF">PSNMU_V1.4_AUG-EV-PASAV3_0072700</name>
</gene>
<keyword evidence="2" id="KW-0812">Transmembrane</keyword>
<feature type="region of interest" description="Disordered" evidence="1">
    <location>
        <begin position="255"/>
        <end position="281"/>
    </location>
</feature>
<accession>A0A448ZEF7</accession>
<organism evidence="3 4">
    <name type="scientific">Pseudo-nitzschia multistriata</name>
    <dbReference type="NCBI Taxonomy" id="183589"/>
    <lineage>
        <taxon>Eukaryota</taxon>
        <taxon>Sar</taxon>
        <taxon>Stramenopiles</taxon>
        <taxon>Ochrophyta</taxon>
        <taxon>Bacillariophyta</taxon>
        <taxon>Bacillariophyceae</taxon>
        <taxon>Bacillariophycidae</taxon>
        <taxon>Bacillariales</taxon>
        <taxon>Bacillariaceae</taxon>
        <taxon>Pseudo-nitzschia</taxon>
    </lineage>
</organism>
<keyword evidence="2" id="KW-0472">Membrane</keyword>
<evidence type="ECO:0000313" key="3">
    <source>
        <dbReference type="EMBL" id="VEU40386.1"/>
    </source>
</evidence>
<evidence type="ECO:0000313" key="4">
    <source>
        <dbReference type="Proteomes" id="UP000291116"/>
    </source>
</evidence>
<name>A0A448ZEF7_9STRA</name>
<feature type="region of interest" description="Disordered" evidence="1">
    <location>
        <begin position="12"/>
        <end position="33"/>
    </location>
</feature>
<proteinExistence type="predicted"/>
<dbReference type="EMBL" id="CAACVS010000279">
    <property type="protein sequence ID" value="VEU40386.1"/>
    <property type="molecule type" value="Genomic_DNA"/>
</dbReference>
<keyword evidence="4" id="KW-1185">Reference proteome</keyword>
<keyword evidence="2" id="KW-1133">Transmembrane helix</keyword>
<sequence>MAQILRKDCRRMASGTDLGNEGDSGKGGSQRHRTLRPLYEVTSSGMTHSWSSNSGRCGRPKNSRLCSFYPFNVLVEIVMTYAHYASPWTALLRGNDDDRGDGSRGAGGGSRERRAGAQQRQYTLERNIAEVEVDWEESVVTVRILGDRGQTLLRQDWSMDRLTGGGEPGIPGAGSLLGDPSFEEGQKRLESSLRRGFPSDHGEYICVNYRGNIDRVHFAFSVVSTIGVFVAIGTYPFLLCLGVLARWVLRRHGKASPPVRRRREAGTGKSTSGKADRPKTD</sequence>
<feature type="region of interest" description="Disordered" evidence="1">
    <location>
        <begin position="92"/>
        <end position="120"/>
    </location>
</feature>
<dbReference type="Proteomes" id="UP000291116">
    <property type="component" value="Unassembled WGS sequence"/>
</dbReference>